<gene>
    <name evidence="1" type="ORF">MSG28_008029</name>
</gene>
<reference evidence="1 2" key="1">
    <citation type="journal article" date="2022" name="Genome Biol. Evol.">
        <title>The Spruce Budworm Genome: Reconstructing the Evolutionary History of Antifreeze Proteins.</title>
        <authorList>
            <person name="Beliveau C."/>
            <person name="Gagne P."/>
            <person name="Picq S."/>
            <person name="Vernygora O."/>
            <person name="Keeling C.I."/>
            <person name="Pinkney K."/>
            <person name="Doucet D."/>
            <person name="Wen F."/>
            <person name="Johnston J.S."/>
            <person name="Maaroufi H."/>
            <person name="Boyle B."/>
            <person name="Laroche J."/>
            <person name="Dewar K."/>
            <person name="Juretic N."/>
            <person name="Blackburn G."/>
            <person name="Nisole A."/>
            <person name="Brunet B."/>
            <person name="Brandao M."/>
            <person name="Lumley L."/>
            <person name="Duan J."/>
            <person name="Quan G."/>
            <person name="Lucarotti C.J."/>
            <person name="Roe A.D."/>
            <person name="Sperling F.A.H."/>
            <person name="Levesque R.C."/>
            <person name="Cusson M."/>
        </authorList>
    </citation>
    <scope>NUCLEOTIDE SEQUENCE [LARGE SCALE GENOMIC DNA]</scope>
    <source>
        <strain evidence="1">Glfc:IPQL:Cfum</strain>
    </source>
</reference>
<organism evidence="1 2">
    <name type="scientific">Choristoneura fumiferana</name>
    <name type="common">Spruce budworm moth</name>
    <name type="synonym">Archips fumiferana</name>
    <dbReference type="NCBI Taxonomy" id="7141"/>
    <lineage>
        <taxon>Eukaryota</taxon>
        <taxon>Metazoa</taxon>
        <taxon>Ecdysozoa</taxon>
        <taxon>Arthropoda</taxon>
        <taxon>Hexapoda</taxon>
        <taxon>Insecta</taxon>
        <taxon>Pterygota</taxon>
        <taxon>Neoptera</taxon>
        <taxon>Endopterygota</taxon>
        <taxon>Lepidoptera</taxon>
        <taxon>Glossata</taxon>
        <taxon>Ditrysia</taxon>
        <taxon>Tortricoidea</taxon>
        <taxon>Tortricidae</taxon>
        <taxon>Tortricinae</taxon>
        <taxon>Choristoneura</taxon>
    </lineage>
</organism>
<accession>A0ACC0J9M7</accession>
<sequence length="76" mass="8515">MPVCDEIDIEKSHDEHLQCAFEKYASSHKGVSDNLDAWIRDVGIYSRLRGRRSAHVSHAGAEGTRGDLENSYTNVL</sequence>
<proteinExistence type="predicted"/>
<dbReference type="Proteomes" id="UP001064048">
    <property type="component" value="Chromosome 13"/>
</dbReference>
<name>A0ACC0J9M7_CHOFU</name>
<keyword evidence="2" id="KW-1185">Reference proteome</keyword>
<comment type="caution">
    <text evidence="1">The sequence shown here is derived from an EMBL/GenBank/DDBJ whole genome shotgun (WGS) entry which is preliminary data.</text>
</comment>
<protein>
    <submittedName>
        <fullName evidence="1">Uncharacterized protein</fullName>
    </submittedName>
</protein>
<dbReference type="EMBL" id="CM046113">
    <property type="protein sequence ID" value="KAI8420828.1"/>
    <property type="molecule type" value="Genomic_DNA"/>
</dbReference>
<evidence type="ECO:0000313" key="1">
    <source>
        <dbReference type="EMBL" id="KAI8420828.1"/>
    </source>
</evidence>
<evidence type="ECO:0000313" key="2">
    <source>
        <dbReference type="Proteomes" id="UP001064048"/>
    </source>
</evidence>